<accession>A0A5P1EJH9</accession>
<dbReference type="Proteomes" id="UP000243459">
    <property type="component" value="Chromosome 6"/>
</dbReference>
<evidence type="ECO:0000313" key="2">
    <source>
        <dbReference type="EMBL" id="ONK65934.1"/>
    </source>
</evidence>
<keyword evidence="3" id="KW-1185">Reference proteome</keyword>
<evidence type="ECO:0000313" key="3">
    <source>
        <dbReference type="Proteomes" id="UP000243459"/>
    </source>
</evidence>
<evidence type="ECO:0000256" key="1">
    <source>
        <dbReference type="SAM" id="Phobius"/>
    </source>
</evidence>
<keyword evidence="1" id="KW-0812">Transmembrane</keyword>
<dbReference type="EMBL" id="CM007386">
    <property type="protein sequence ID" value="ONK65934.1"/>
    <property type="molecule type" value="Genomic_DNA"/>
</dbReference>
<proteinExistence type="predicted"/>
<protein>
    <submittedName>
        <fullName evidence="2">Uncharacterized protein</fullName>
    </submittedName>
</protein>
<organism evidence="2 3">
    <name type="scientific">Asparagus officinalis</name>
    <name type="common">Garden asparagus</name>
    <dbReference type="NCBI Taxonomy" id="4686"/>
    <lineage>
        <taxon>Eukaryota</taxon>
        <taxon>Viridiplantae</taxon>
        <taxon>Streptophyta</taxon>
        <taxon>Embryophyta</taxon>
        <taxon>Tracheophyta</taxon>
        <taxon>Spermatophyta</taxon>
        <taxon>Magnoliopsida</taxon>
        <taxon>Liliopsida</taxon>
        <taxon>Asparagales</taxon>
        <taxon>Asparagaceae</taxon>
        <taxon>Asparagoideae</taxon>
        <taxon>Asparagus</taxon>
    </lineage>
</organism>
<dbReference type="Gramene" id="ONK65934">
    <property type="protein sequence ID" value="ONK65934"/>
    <property type="gene ID" value="A4U43_C06F2490"/>
</dbReference>
<sequence length="146" mass="16791">MDSRLAWSTMPISSSGASRSLGRPIRNRLFADDKVRVLVELFGFKLFLICFDVSFPLKMLMKMLLDIEDEPVWHSAEAEDEDAEEMRMQRMRMSQCSMNLNCQYFGPEYHLFILLGLLKCCSYRQRPGESITKDSSPSGLGVMPHQ</sequence>
<gene>
    <name evidence="2" type="ORF">A4U43_C06F2490</name>
</gene>
<keyword evidence="1" id="KW-1133">Transmembrane helix</keyword>
<dbReference type="AlphaFoldDB" id="A0A5P1EJH9"/>
<reference evidence="3" key="1">
    <citation type="journal article" date="2017" name="Nat. Commun.">
        <title>The asparagus genome sheds light on the origin and evolution of a young Y chromosome.</title>
        <authorList>
            <person name="Harkess A."/>
            <person name="Zhou J."/>
            <person name="Xu C."/>
            <person name="Bowers J.E."/>
            <person name="Van der Hulst R."/>
            <person name="Ayyampalayam S."/>
            <person name="Mercati F."/>
            <person name="Riccardi P."/>
            <person name="McKain M.R."/>
            <person name="Kakrana A."/>
            <person name="Tang H."/>
            <person name="Ray J."/>
            <person name="Groenendijk J."/>
            <person name="Arikit S."/>
            <person name="Mathioni S.M."/>
            <person name="Nakano M."/>
            <person name="Shan H."/>
            <person name="Telgmann-Rauber A."/>
            <person name="Kanno A."/>
            <person name="Yue Z."/>
            <person name="Chen H."/>
            <person name="Li W."/>
            <person name="Chen Y."/>
            <person name="Xu X."/>
            <person name="Zhang Y."/>
            <person name="Luo S."/>
            <person name="Chen H."/>
            <person name="Gao J."/>
            <person name="Mao Z."/>
            <person name="Pires J.C."/>
            <person name="Luo M."/>
            <person name="Kudrna D."/>
            <person name="Wing R.A."/>
            <person name="Meyers B.C."/>
            <person name="Yi K."/>
            <person name="Kong H."/>
            <person name="Lavrijsen P."/>
            <person name="Sunseri F."/>
            <person name="Falavigna A."/>
            <person name="Ye Y."/>
            <person name="Leebens-Mack J.H."/>
            <person name="Chen G."/>
        </authorList>
    </citation>
    <scope>NUCLEOTIDE SEQUENCE [LARGE SCALE GENOMIC DNA]</scope>
    <source>
        <strain evidence="3">cv. DH0086</strain>
    </source>
</reference>
<name>A0A5P1EJH9_ASPOF</name>
<feature type="transmembrane region" description="Helical" evidence="1">
    <location>
        <begin position="37"/>
        <end position="55"/>
    </location>
</feature>
<keyword evidence="1" id="KW-0472">Membrane</keyword>